<dbReference type="GO" id="GO:0005819">
    <property type="term" value="C:spindle"/>
    <property type="evidence" value="ECO:0007669"/>
    <property type="project" value="UniProtKB-SubCell"/>
</dbReference>
<feature type="compositionally biased region" description="Polar residues" evidence="8">
    <location>
        <begin position="85"/>
        <end position="94"/>
    </location>
</feature>
<feature type="compositionally biased region" description="Basic and acidic residues" evidence="8">
    <location>
        <begin position="656"/>
        <end position="672"/>
    </location>
</feature>
<evidence type="ECO:0000256" key="6">
    <source>
        <dbReference type="ARBA" id="ARBA00023212"/>
    </source>
</evidence>
<gene>
    <name evidence="10" type="ORF">FSP39_001816</name>
</gene>
<feature type="compositionally biased region" description="Basic and acidic residues" evidence="8">
    <location>
        <begin position="681"/>
        <end position="703"/>
    </location>
</feature>
<dbReference type="Gene3D" id="2.30.30.190">
    <property type="entry name" value="CAP Gly-rich-like domain"/>
    <property type="match status" value="1"/>
</dbReference>
<feature type="domain" description="CAP-Gly" evidence="9">
    <location>
        <begin position="1018"/>
        <end position="1060"/>
    </location>
</feature>
<dbReference type="EMBL" id="VSWD01000007">
    <property type="protein sequence ID" value="KAK3096624.1"/>
    <property type="molecule type" value="Genomic_DNA"/>
</dbReference>
<dbReference type="AlphaFoldDB" id="A0AA88Y8H5"/>
<feature type="compositionally biased region" description="Polar residues" evidence="8">
    <location>
        <begin position="43"/>
        <end position="53"/>
    </location>
</feature>
<dbReference type="Proteomes" id="UP001186944">
    <property type="component" value="Unassembled WGS sequence"/>
</dbReference>
<dbReference type="PROSITE" id="PS50245">
    <property type="entry name" value="CAP_GLY_2"/>
    <property type="match status" value="1"/>
</dbReference>
<feature type="compositionally biased region" description="Basic and acidic residues" evidence="8">
    <location>
        <begin position="910"/>
        <end position="919"/>
    </location>
</feature>
<organism evidence="10 11">
    <name type="scientific">Pinctada imbricata</name>
    <name type="common">Atlantic pearl-oyster</name>
    <name type="synonym">Pinctada martensii</name>
    <dbReference type="NCBI Taxonomy" id="66713"/>
    <lineage>
        <taxon>Eukaryota</taxon>
        <taxon>Metazoa</taxon>
        <taxon>Spiralia</taxon>
        <taxon>Lophotrochozoa</taxon>
        <taxon>Mollusca</taxon>
        <taxon>Bivalvia</taxon>
        <taxon>Autobranchia</taxon>
        <taxon>Pteriomorphia</taxon>
        <taxon>Pterioida</taxon>
        <taxon>Pterioidea</taxon>
        <taxon>Pteriidae</taxon>
        <taxon>Pinctada</taxon>
    </lineage>
</organism>
<sequence>MEGSRHSSARQTPSANVVGDILGQTSPALIGRTEGSLPVTPPVHSTSLMSPPITSDLVRGSQEKVYGSRPQSLTSEQELTQYFENGNRHGSTHGSLPASLHGSERSESRRSASVHASPAVQNTDRPLSSSSLPVITTQQRLMAEKRSMTPDNHIRVPGDVPAARMLTPRSNVSSRASDRTITPGIQENGFNEDAQSQRILDLEDSVRNLRKLLSSREAEVHELNKELKHLKELNQSLTEELDRTKERPSSRAGLVELERKYTQVLNEKEILATEVVKLRDEVEELRRGRPGELEGDLGDTSSCGISSYNPNNPYALQRRISDLQSQIQDLQEANESAVSELSGAERRIEELTRENETLRDGQQHGNLSELKAENGQLHDQISRLYEQGYGGGMTSIREDDNRLKIEFQQVKDDNKALKERNYKLHEENLRLKEEMVNTRTGADMGNIRTGVERSSYADTRLTQSSSLYSESRLHQTEPLLDKRMSQPRRSSQDYAGDRLSATDRYQVEKSYTSPLKGSYEKEVEVRASSTLKKPADYYLTDKSADHQFRSSLDRYKSMRSTESDVKFKQSADREDVRLKHTLTRDDSGFKLRSMDNAESRIRSALEKADANLRSVDKDRYSYDSNLRDNVKDESKYRYDDKLSSYSRTLDSPRLERNYDRKVNESERSRSELYRSMPDGGASDKESQSSRERYDRSKSSERRIFGTLDMDSERLRYDKERRAPSTERDYMTADPAFEWSRNKGIKEKSKEWSRSEADLRYARGRSRTPDRYFLERKRSVSPPEHKSSRNDVYTARRHRDYPTLPNSARSSARYRWDGYDLYKRPSPSTYQDDTGDVSDTATDILVNAEPYEKQPVSPVPDNRLHRRHGSQRCTSQLSRSRRRHDSLDSSGSMSDVEDIDDQLYGKHSRSKSADGRELIRRSQPLGTDRSGLSTGSQGQTLYKTLPTPSTANLRTVTPSVLTTQHNRNMLASSTGSLTSLTTGMRPFAPRSPADISIEDVVKFSRQGGKLSQGRVKFVGHLPGRSDAYLGVELDKEDGKHDGKFEGMRYFRCKPSKGVFVAFNKVVMAWAP</sequence>
<evidence type="ECO:0000313" key="10">
    <source>
        <dbReference type="EMBL" id="KAK3096624.1"/>
    </source>
</evidence>
<feature type="coiled-coil region" evidence="7">
    <location>
        <begin position="206"/>
        <end position="288"/>
    </location>
</feature>
<keyword evidence="4" id="KW-0243">Dynein</keyword>
<evidence type="ECO:0000259" key="9">
    <source>
        <dbReference type="PROSITE" id="PS50245"/>
    </source>
</evidence>
<dbReference type="InterPro" id="IPR000938">
    <property type="entry name" value="CAP-Gly_domain"/>
</dbReference>
<evidence type="ECO:0000313" key="11">
    <source>
        <dbReference type="Proteomes" id="UP001186944"/>
    </source>
</evidence>
<feature type="compositionally biased region" description="Polar residues" evidence="8">
    <location>
        <begin position="119"/>
        <end position="134"/>
    </location>
</feature>
<feature type="compositionally biased region" description="Basic and acidic residues" evidence="8">
    <location>
        <begin position="471"/>
        <end position="484"/>
    </location>
</feature>
<feature type="compositionally biased region" description="Polar residues" evidence="8">
    <location>
        <begin position="929"/>
        <end position="952"/>
    </location>
</feature>
<feature type="compositionally biased region" description="Basic and acidic residues" evidence="8">
    <location>
        <begin position="771"/>
        <end position="788"/>
    </location>
</feature>
<evidence type="ECO:0000256" key="3">
    <source>
        <dbReference type="ARBA" id="ARBA00022701"/>
    </source>
</evidence>
<dbReference type="Pfam" id="PF01302">
    <property type="entry name" value="CAP_GLY"/>
    <property type="match status" value="1"/>
</dbReference>
<evidence type="ECO:0000256" key="2">
    <source>
        <dbReference type="ARBA" id="ARBA00022490"/>
    </source>
</evidence>
<keyword evidence="3" id="KW-0493">Microtubule</keyword>
<dbReference type="SUPFAM" id="SSF74924">
    <property type="entry name" value="Cap-Gly domain"/>
    <property type="match status" value="1"/>
</dbReference>
<keyword evidence="6" id="KW-0206">Cytoskeleton</keyword>
<feature type="region of interest" description="Disordered" evidence="8">
    <location>
        <begin position="454"/>
        <end position="502"/>
    </location>
</feature>
<dbReference type="PANTHER" id="PTHR18916">
    <property type="entry name" value="DYNACTIN 1-RELATED MICROTUBULE-BINDING"/>
    <property type="match status" value="1"/>
</dbReference>
<feature type="coiled-coil region" evidence="7">
    <location>
        <begin position="320"/>
        <end position="434"/>
    </location>
</feature>
<feature type="compositionally biased region" description="Polar residues" evidence="8">
    <location>
        <begin position="456"/>
        <end position="469"/>
    </location>
</feature>
<evidence type="ECO:0000256" key="5">
    <source>
        <dbReference type="ARBA" id="ARBA00023054"/>
    </source>
</evidence>
<dbReference type="PANTHER" id="PTHR18916:SF6">
    <property type="entry name" value="DYNACTIN SUBUNIT 1"/>
    <property type="match status" value="1"/>
</dbReference>
<evidence type="ECO:0000256" key="7">
    <source>
        <dbReference type="SAM" id="Coils"/>
    </source>
</evidence>
<feature type="region of interest" description="Disordered" evidence="8">
    <location>
        <begin position="168"/>
        <end position="188"/>
    </location>
</feature>
<feature type="region of interest" description="Disordered" evidence="8">
    <location>
        <begin position="771"/>
        <end position="808"/>
    </location>
</feature>
<keyword evidence="5 7" id="KW-0175">Coiled coil</keyword>
<dbReference type="InterPro" id="IPR036859">
    <property type="entry name" value="CAP-Gly_dom_sf"/>
</dbReference>
<feature type="region of interest" description="Disordered" evidence="8">
    <location>
        <begin position="846"/>
        <end position="952"/>
    </location>
</feature>
<protein>
    <recommendedName>
        <fullName evidence="9">CAP-Gly domain-containing protein</fullName>
    </recommendedName>
</protein>
<keyword evidence="11" id="KW-1185">Reference proteome</keyword>
<keyword evidence="2" id="KW-0963">Cytoplasm</keyword>
<evidence type="ECO:0000256" key="4">
    <source>
        <dbReference type="ARBA" id="ARBA00023017"/>
    </source>
</evidence>
<proteinExistence type="predicted"/>
<feature type="region of interest" description="Disordered" evidence="8">
    <location>
        <begin position="1"/>
        <end position="55"/>
    </location>
</feature>
<evidence type="ECO:0000256" key="1">
    <source>
        <dbReference type="ARBA" id="ARBA00004186"/>
    </source>
</evidence>
<dbReference type="GO" id="GO:0030286">
    <property type="term" value="C:dynein complex"/>
    <property type="evidence" value="ECO:0007669"/>
    <property type="project" value="UniProtKB-KW"/>
</dbReference>
<name>A0AA88Y8H5_PINIB</name>
<dbReference type="GO" id="GO:0005874">
    <property type="term" value="C:microtubule"/>
    <property type="evidence" value="ECO:0007669"/>
    <property type="project" value="UniProtKB-KW"/>
</dbReference>
<reference evidence="10" key="1">
    <citation type="submission" date="2019-08" db="EMBL/GenBank/DDBJ databases">
        <title>The improved chromosome-level genome for the pearl oyster Pinctada fucata martensii using PacBio sequencing and Hi-C.</title>
        <authorList>
            <person name="Zheng Z."/>
        </authorList>
    </citation>
    <scope>NUCLEOTIDE SEQUENCE</scope>
    <source>
        <strain evidence="10">ZZ-2019</strain>
        <tissue evidence="10">Adductor muscle</tissue>
    </source>
</reference>
<accession>A0AA88Y8H5</accession>
<comment type="subcellular location">
    <subcellularLocation>
        <location evidence="1">Cytoplasm</location>
        <location evidence="1">Cytoskeleton</location>
        <location evidence="1">Spindle</location>
    </subcellularLocation>
</comment>
<feature type="region of interest" description="Disordered" evidence="8">
    <location>
        <begin position="85"/>
        <end position="134"/>
    </location>
</feature>
<feature type="region of interest" description="Disordered" evidence="8">
    <location>
        <begin position="656"/>
        <end position="704"/>
    </location>
</feature>
<dbReference type="SMART" id="SM01052">
    <property type="entry name" value="CAP_GLY"/>
    <property type="match status" value="1"/>
</dbReference>
<evidence type="ECO:0000256" key="8">
    <source>
        <dbReference type="SAM" id="MobiDB-lite"/>
    </source>
</evidence>
<comment type="caution">
    <text evidence="10">The sequence shown here is derived from an EMBL/GenBank/DDBJ whole genome shotgun (WGS) entry which is preliminary data.</text>
</comment>